<protein>
    <submittedName>
        <fullName evidence="2">Uncharacterized protein</fullName>
    </submittedName>
</protein>
<name>A0ABW2C7M4_9PSEU</name>
<evidence type="ECO:0000313" key="3">
    <source>
        <dbReference type="Proteomes" id="UP001596337"/>
    </source>
</evidence>
<evidence type="ECO:0000256" key="1">
    <source>
        <dbReference type="SAM" id="MobiDB-lite"/>
    </source>
</evidence>
<dbReference type="Proteomes" id="UP001596337">
    <property type="component" value="Unassembled WGS sequence"/>
</dbReference>
<comment type="caution">
    <text evidence="2">The sequence shown here is derived from an EMBL/GenBank/DDBJ whole genome shotgun (WGS) entry which is preliminary data.</text>
</comment>
<accession>A0ABW2C7M4</accession>
<proteinExistence type="predicted"/>
<evidence type="ECO:0000313" key="2">
    <source>
        <dbReference type="EMBL" id="MFC6871183.1"/>
    </source>
</evidence>
<dbReference type="RefSeq" id="WP_345400116.1">
    <property type="nucleotide sequence ID" value="NZ_BAABLA010000097.1"/>
</dbReference>
<reference evidence="3" key="1">
    <citation type="journal article" date="2019" name="Int. J. Syst. Evol. Microbiol.">
        <title>The Global Catalogue of Microorganisms (GCM) 10K type strain sequencing project: providing services to taxonomists for standard genome sequencing and annotation.</title>
        <authorList>
            <consortium name="The Broad Institute Genomics Platform"/>
            <consortium name="The Broad Institute Genome Sequencing Center for Infectious Disease"/>
            <person name="Wu L."/>
            <person name="Ma J."/>
        </authorList>
    </citation>
    <scope>NUCLEOTIDE SEQUENCE [LARGE SCALE GENOMIC DNA]</scope>
    <source>
        <strain evidence="3">KCTC 32255</strain>
    </source>
</reference>
<gene>
    <name evidence="2" type="ORF">ACFQGD_29075</name>
</gene>
<keyword evidence="3" id="KW-1185">Reference proteome</keyword>
<sequence>MEVHPDAVVVVPWRGDPATYPREPSTHARNQPRRNGRFVRREAS</sequence>
<dbReference type="EMBL" id="JBHSXX010000001">
    <property type="protein sequence ID" value="MFC6871183.1"/>
    <property type="molecule type" value="Genomic_DNA"/>
</dbReference>
<organism evidence="2 3">
    <name type="scientific">Haloechinothrix salitolerans</name>
    <dbReference type="NCBI Taxonomy" id="926830"/>
    <lineage>
        <taxon>Bacteria</taxon>
        <taxon>Bacillati</taxon>
        <taxon>Actinomycetota</taxon>
        <taxon>Actinomycetes</taxon>
        <taxon>Pseudonocardiales</taxon>
        <taxon>Pseudonocardiaceae</taxon>
        <taxon>Haloechinothrix</taxon>
    </lineage>
</organism>
<feature type="region of interest" description="Disordered" evidence="1">
    <location>
        <begin position="14"/>
        <end position="44"/>
    </location>
</feature>